<evidence type="ECO:0000256" key="1">
    <source>
        <dbReference type="ARBA" id="ARBA00004496"/>
    </source>
</evidence>
<evidence type="ECO:0000313" key="9">
    <source>
        <dbReference type="EMBL" id="RMB58651.1"/>
    </source>
</evidence>
<dbReference type="Gene3D" id="1.10.10.10">
    <property type="entry name" value="Winged helix-like DNA-binding domain superfamily/Winged helix DNA-binding domain"/>
    <property type="match status" value="1"/>
</dbReference>
<dbReference type="InterPro" id="IPR009000">
    <property type="entry name" value="Transl_B-barrel_sf"/>
</dbReference>
<dbReference type="GO" id="GO:0005829">
    <property type="term" value="C:cytosol"/>
    <property type="evidence" value="ECO:0007669"/>
    <property type="project" value="TreeGrafter"/>
</dbReference>
<dbReference type="SUPFAM" id="SSF46785">
    <property type="entry name" value="Winged helix' DNA-binding domain"/>
    <property type="match status" value="1"/>
</dbReference>
<evidence type="ECO:0000313" key="10">
    <source>
        <dbReference type="Proteomes" id="UP000270649"/>
    </source>
</evidence>
<dbReference type="Gene3D" id="2.40.30.10">
    <property type="entry name" value="Translation factors"/>
    <property type="match status" value="1"/>
</dbReference>
<dbReference type="RefSeq" id="WP_121927957.1">
    <property type="nucleotide sequence ID" value="NZ_CP068291.1"/>
</dbReference>
<proteinExistence type="predicted"/>
<keyword evidence="4" id="KW-0648">Protein biosynthesis</keyword>
<dbReference type="GO" id="GO:0003723">
    <property type="term" value="F:RNA binding"/>
    <property type="evidence" value="ECO:0007669"/>
    <property type="project" value="InterPro"/>
</dbReference>
<protein>
    <recommendedName>
        <fullName evidence="2">Selenocysteine-specific elongation factor</fullName>
    </recommendedName>
    <alternativeName>
        <fullName evidence="7">SelB translation factor</fullName>
    </alternativeName>
</protein>
<dbReference type="Pfam" id="PF09107">
    <property type="entry name" value="WHD_3rd_SelB"/>
    <property type="match status" value="1"/>
</dbReference>
<dbReference type="GO" id="GO:0003924">
    <property type="term" value="F:GTPase activity"/>
    <property type="evidence" value="ECO:0007669"/>
    <property type="project" value="InterPro"/>
</dbReference>
<dbReference type="Gene3D" id="1.10.10.2770">
    <property type="match status" value="1"/>
</dbReference>
<dbReference type="EMBL" id="REGC01000010">
    <property type="protein sequence ID" value="RMB58651.1"/>
    <property type="molecule type" value="Genomic_DNA"/>
</dbReference>
<evidence type="ECO:0000259" key="8">
    <source>
        <dbReference type="PROSITE" id="PS51722"/>
    </source>
</evidence>
<comment type="caution">
    <text evidence="9">The sequence shown here is derived from an EMBL/GenBank/DDBJ whole genome shotgun (WGS) entry which is preliminary data.</text>
</comment>
<dbReference type="SUPFAM" id="SSF50447">
    <property type="entry name" value="Translation proteins"/>
    <property type="match status" value="1"/>
</dbReference>
<dbReference type="InterPro" id="IPR000795">
    <property type="entry name" value="T_Tr_GTP-bd_dom"/>
</dbReference>
<reference evidence="9 10" key="1">
    <citation type="submission" date="2018-10" db="EMBL/GenBank/DDBJ databases">
        <title>Corynebacterium macginleyi genome sequencing and assembly of the type strain and two clinical samples.</title>
        <authorList>
            <person name="Bernier A.-M."/>
            <person name="Bernard K."/>
        </authorList>
    </citation>
    <scope>NUCLEOTIDE SEQUENCE [LARGE SCALE GENOMIC DNA]</scope>
    <source>
        <strain evidence="9 10">NML 120205</strain>
    </source>
</reference>
<dbReference type="GO" id="GO:0003746">
    <property type="term" value="F:translation elongation factor activity"/>
    <property type="evidence" value="ECO:0007669"/>
    <property type="project" value="UniProtKB-KW"/>
</dbReference>
<dbReference type="InterPro" id="IPR036388">
    <property type="entry name" value="WH-like_DNA-bd_sf"/>
</dbReference>
<dbReference type="SUPFAM" id="SSF52540">
    <property type="entry name" value="P-loop containing nucleoside triphosphate hydrolases"/>
    <property type="match status" value="1"/>
</dbReference>
<evidence type="ECO:0000256" key="4">
    <source>
        <dbReference type="ARBA" id="ARBA00022917"/>
    </source>
</evidence>
<dbReference type="PROSITE" id="PS51722">
    <property type="entry name" value="G_TR_2"/>
    <property type="match status" value="1"/>
</dbReference>
<dbReference type="InterPro" id="IPR004161">
    <property type="entry name" value="EFTu-like_2"/>
</dbReference>
<dbReference type="InterPro" id="IPR027417">
    <property type="entry name" value="P-loop_NTPase"/>
</dbReference>
<keyword evidence="3" id="KW-0963">Cytoplasm</keyword>
<evidence type="ECO:0000256" key="5">
    <source>
        <dbReference type="ARBA" id="ARBA00023134"/>
    </source>
</evidence>
<keyword evidence="9" id="KW-0251">Elongation factor</keyword>
<evidence type="ECO:0000256" key="7">
    <source>
        <dbReference type="ARBA" id="ARBA00031615"/>
    </source>
</evidence>
<accession>A0A3M0G104</accession>
<dbReference type="Gene3D" id="3.40.50.300">
    <property type="entry name" value="P-loop containing nucleotide triphosphate hydrolases"/>
    <property type="match status" value="1"/>
</dbReference>
<sequence>MYVIATAGHVDHGKSSLVRALTDMDPDRWAEEKRRGLTIDLGFVWTALPSGADVAFVDVPGHEKFFGNMLAGVGPASVVLFVVAADEGWQAQSTDHRDALHALGIEHGIIALTRSDRADETRRAEVAAEVRTHFSATPLADAPVIPVSSHTGEGLAELGAALDELLARVPVPAIDAPVRLWIDRCFSVKGAGTVVTGTLSAGALRTGDNLVISTVAGDKPVEIRGLHSENTARESLGPVTRAAVNLRGVDAADIHRGDLLLTPDAWRGIDVVDVHRTFGTALDELPDNLVIHCGTARVEAHLRPLSADFARLRLSRRLPLVILDRLVLRSPGGLHVSAGAEVIDVRPPELSRRGAARKRAEALAELTSFRNPSYYLQREGYARRADLEIDGYSTDATPPGIISFHQWWIAARQVTRWKETLTTALQEHAAANPLARGMPRKAALNTLGLKEEGLLPVAVAAAHAEESAGLIHLPGHTVDLGAAEPAVAKVERTLEKDPFAAPAAHELKELGLKGKELAAAERAGRLLRLKDGIIVLPDAPHKAREHLARLDQPFTLSAARQALGTTRRVAIPLLEYLDAHGITRRGEGGTRTLR</sequence>
<dbReference type="AlphaFoldDB" id="A0A3M0G104"/>
<keyword evidence="5" id="KW-0342">GTP-binding</keyword>
<dbReference type="GO" id="GO:0005525">
    <property type="term" value="F:GTP binding"/>
    <property type="evidence" value="ECO:0007669"/>
    <property type="project" value="UniProtKB-KW"/>
</dbReference>
<dbReference type="InterPro" id="IPR004535">
    <property type="entry name" value="Transl_elong_SelB"/>
</dbReference>
<dbReference type="NCBIfam" id="TIGR00475">
    <property type="entry name" value="selB"/>
    <property type="match status" value="1"/>
</dbReference>
<dbReference type="GO" id="GO:0001514">
    <property type="term" value="P:selenocysteine incorporation"/>
    <property type="evidence" value="ECO:0007669"/>
    <property type="project" value="InterPro"/>
</dbReference>
<dbReference type="CDD" id="cd04171">
    <property type="entry name" value="SelB"/>
    <property type="match status" value="1"/>
</dbReference>
<dbReference type="InterPro" id="IPR050055">
    <property type="entry name" value="EF-Tu_GTPase"/>
</dbReference>
<evidence type="ECO:0000256" key="6">
    <source>
        <dbReference type="ARBA" id="ARBA00025526"/>
    </source>
</evidence>
<dbReference type="InterPro" id="IPR036390">
    <property type="entry name" value="WH_DNA-bd_sf"/>
</dbReference>
<dbReference type="PANTHER" id="PTHR43721:SF22">
    <property type="entry name" value="ELONGATION FACTOR TU, MITOCHONDRIAL"/>
    <property type="match status" value="1"/>
</dbReference>
<gene>
    <name evidence="9" type="primary">selB</name>
    <name evidence="9" type="ORF">D9543_08085</name>
</gene>
<evidence type="ECO:0000256" key="3">
    <source>
        <dbReference type="ARBA" id="ARBA00022490"/>
    </source>
</evidence>
<dbReference type="Pfam" id="PF25461">
    <property type="entry name" value="Beta-barrel_SelB"/>
    <property type="match status" value="1"/>
</dbReference>
<name>A0A3M0G104_9CORY</name>
<dbReference type="PANTHER" id="PTHR43721">
    <property type="entry name" value="ELONGATION FACTOR TU-RELATED"/>
    <property type="match status" value="1"/>
</dbReference>
<comment type="function">
    <text evidence="6">Translation factor necessary for the incorporation of selenocysteine into proteins. It probably replaces EF-Tu for the insertion of selenocysteine directed by the UGA codon. SelB binds GTP and GDP.</text>
</comment>
<dbReference type="Proteomes" id="UP000270649">
    <property type="component" value="Unassembled WGS sequence"/>
</dbReference>
<organism evidence="9 10">
    <name type="scientific">Corynebacterium macginleyi</name>
    <dbReference type="NCBI Taxonomy" id="38290"/>
    <lineage>
        <taxon>Bacteria</taxon>
        <taxon>Bacillati</taxon>
        <taxon>Actinomycetota</taxon>
        <taxon>Actinomycetes</taxon>
        <taxon>Mycobacteriales</taxon>
        <taxon>Corynebacteriaceae</taxon>
        <taxon>Corynebacterium</taxon>
    </lineage>
</organism>
<comment type="subcellular location">
    <subcellularLocation>
        <location evidence="1">Cytoplasm</location>
    </subcellularLocation>
</comment>
<feature type="domain" description="Tr-type G" evidence="8">
    <location>
        <begin position="1"/>
        <end position="171"/>
    </location>
</feature>
<keyword evidence="5" id="KW-0547">Nucleotide-binding</keyword>
<dbReference type="Pfam" id="PF03144">
    <property type="entry name" value="GTP_EFTU_D2"/>
    <property type="match status" value="1"/>
</dbReference>
<dbReference type="Pfam" id="PF00009">
    <property type="entry name" value="GTP_EFTU"/>
    <property type="match status" value="1"/>
</dbReference>
<dbReference type="InterPro" id="IPR057335">
    <property type="entry name" value="Beta-barrel_SelB"/>
</dbReference>
<evidence type="ECO:0000256" key="2">
    <source>
        <dbReference type="ARBA" id="ARBA00015953"/>
    </source>
</evidence>
<dbReference type="InterPro" id="IPR015191">
    <property type="entry name" value="SelB_WHD4"/>
</dbReference>